<name>A0AAD7AP66_9AGAR</name>
<dbReference type="PANTHER" id="PTHR12694">
    <property type="entry name" value="TRANSCRIPTION INITIATION FACTOR IIA SUBUNIT 1"/>
    <property type="match status" value="1"/>
</dbReference>
<dbReference type="Pfam" id="PF03153">
    <property type="entry name" value="TFIIA"/>
    <property type="match status" value="2"/>
</dbReference>
<dbReference type="AlphaFoldDB" id="A0AAD7AP66"/>
<evidence type="ECO:0000256" key="2">
    <source>
        <dbReference type="ARBA" id="ARBA00010059"/>
    </source>
</evidence>
<evidence type="ECO:0000256" key="3">
    <source>
        <dbReference type="ARBA" id="ARBA00023163"/>
    </source>
</evidence>
<feature type="compositionally biased region" description="Pro residues" evidence="6">
    <location>
        <begin position="188"/>
        <end position="198"/>
    </location>
</feature>
<evidence type="ECO:0000313" key="7">
    <source>
        <dbReference type="EMBL" id="KAJ7364410.1"/>
    </source>
</evidence>
<dbReference type="GO" id="GO:0006367">
    <property type="term" value="P:transcription initiation at RNA polymerase II promoter"/>
    <property type="evidence" value="ECO:0007669"/>
    <property type="project" value="InterPro"/>
</dbReference>
<feature type="compositionally biased region" description="Low complexity" evidence="6">
    <location>
        <begin position="158"/>
        <end position="169"/>
    </location>
</feature>
<dbReference type="Gene3D" id="1.10.287.100">
    <property type="match status" value="1"/>
</dbReference>
<dbReference type="CDD" id="cd07976">
    <property type="entry name" value="TFIIA_alpha_beta_like"/>
    <property type="match status" value="2"/>
</dbReference>
<dbReference type="EMBL" id="JARIHO010000003">
    <property type="protein sequence ID" value="KAJ7364410.1"/>
    <property type="molecule type" value="Genomic_DNA"/>
</dbReference>
<organism evidence="7 8">
    <name type="scientific">Mycena albidolilacea</name>
    <dbReference type="NCBI Taxonomy" id="1033008"/>
    <lineage>
        <taxon>Eukaryota</taxon>
        <taxon>Fungi</taxon>
        <taxon>Dikarya</taxon>
        <taxon>Basidiomycota</taxon>
        <taxon>Agaricomycotina</taxon>
        <taxon>Agaricomycetes</taxon>
        <taxon>Agaricomycetidae</taxon>
        <taxon>Agaricales</taxon>
        <taxon>Marasmiineae</taxon>
        <taxon>Mycenaceae</taxon>
        <taxon>Mycena</taxon>
    </lineage>
</organism>
<feature type="compositionally biased region" description="Low complexity" evidence="6">
    <location>
        <begin position="60"/>
        <end position="76"/>
    </location>
</feature>
<gene>
    <name evidence="7" type="ORF">DFH08DRAFT_1016768</name>
</gene>
<evidence type="ECO:0000256" key="5">
    <source>
        <dbReference type="ARBA" id="ARBA00074154"/>
    </source>
</evidence>
<feature type="compositionally biased region" description="Low complexity" evidence="6">
    <location>
        <begin position="177"/>
        <end position="187"/>
    </location>
</feature>
<feature type="compositionally biased region" description="Acidic residues" evidence="6">
    <location>
        <begin position="268"/>
        <end position="295"/>
    </location>
</feature>
<dbReference type="FunFam" id="1.10.287.100:FF:000001">
    <property type="entry name" value="Transcription initiation factor IIA subunit"/>
    <property type="match status" value="1"/>
</dbReference>
<keyword evidence="8" id="KW-1185">Reference proteome</keyword>
<feature type="region of interest" description="Disordered" evidence="6">
    <location>
        <begin position="158"/>
        <end position="298"/>
    </location>
</feature>
<dbReference type="SMART" id="SM01371">
    <property type="entry name" value="TFIIA"/>
    <property type="match status" value="1"/>
</dbReference>
<dbReference type="GO" id="GO:0005672">
    <property type="term" value="C:transcription factor TFIIA complex"/>
    <property type="evidence" value="ECO:0007669"/>
    <property type="project" value="InterPro"/>
</dbReference>
<feature type="region of interest" description="Disordered" evidence="6">
    <location>
        <begin position="53"/>
        <end position="128"/>
    </location>
</feature>
<comment type="similarity">
    <text evidence="2">Belongs to the TFIIA subunit 1 family.</text>
</comment>
<evidence type="ECO:0000256" key="4">
    <source>
        <dbReference type="ARBA" id="ARBA00023242"/>
    </source>
</evidence>
<dbReference type="SUPFAM" id="SSF47396">
    <property type="entry name" value="Transcription factor IIA (TFIIA), alpha-helical domain"/>
    <property type="match status" value="1"/>
</dbReference>
<sequence>MSNKVVPSIYRAVIDDVVAAIRPAFEDFGVDDDVLNELQSKWESKIIASRVADFDPPPSHAHSSAPAPVSASAHPHNPYALPHLPGPTLPGAYPTYVPPPSASSHARALVPPHQQVKTEHPTPANGGMGLGAGMNVRYSQYAHGQQGLPALSALGLSFPSASSSASSPPNGARSHASSPFTLTLPGSTPTPTPTPMSFPAPTAGLYRLPQTDGPAPSPSYDDEDDDEDDLEPVQGQLPRAAHPSLSVPTPAPAGKAAAAGERGGNGAGEEDDSAINSDLDDSDDEDDDAADEEGAPEGAIVFCTYDKVARVKNKWKCVLKDGMIHTGGRDYLFQRCTGEFEW</sequence>
<dbReference type="SUPFAM" id="SSF50784">
    <property type="entry name" value="Transcription factor IIA (TFIIA), beta-barrel domain"/>
    <property type="match status" value="1"/>
</dbReference>
<dbReference type="InterPro" id="IPR009088">
    <property type="entry name" value="TFIIA_b-brl"/>
</dbReference>
<reference evidence="7" key="1">
    <citation type="submission" date="2023-03" db="EMBL/GenBank/DDBJ databases">
        <title>Massive genome expansion in bonnet fungi (Mycena s.s.) driven by repeated elements and novel gene families across ecological guilds.</title>
        <authorList>
            <consortium name="Lawrence Berkeley National Laboratory"/>
            <person name="Harder C.B."/>
            <person name="Miyauchi S."/>
            <person name="Viragh M."/>
            <person name="Kuo A."/>
            <person name="Thoen E."/>
            <person name="Andreopoulos B."/>
            <person name="Lu D."/>
            <person name="Skrede I."/>
            <person name="Drula E."/>
            <person name="Henrissat B."/>
            <person name="Morin E."/>
            <person name="Kohler A."/>
            <person name="Barry K."/>
            <person name="LaButti K."/>
            <person name="Morin E."/>
            <person name="Salamov A."/>
            <person name="Lipzen A."/>
            <person name="Mereny Z."/>
            <person name="Hegedus B."/>
            <person name="Baldrian P."/>
            <person name="Stursova M."/>
            <person name="Weitz H."/>
            <person name="Taylor A."/>
            <person name="Grigoriev I.V."/>
            <person name="Nagy L.G."/>
            <person name="Martin F."/>
            <person name="Kauserud H."/>
        </authorList>
    </citation>
    <scope>NUCLEOTIDE SEQUENCE</scope>
    <source>
        <strain evidence="7">CBHHK002</strain>
    </source>
</reference>
<evidence type="ECO:0000256" key="6">
    <source>
        <dbReference type="SAM" id="MobiDB-lite"/>
    </source>
</evidence>
<keyword evidence="3" id="KW-0804">Transcription</keyword>
<comment type="subcellular location">
    <subcellularLocation>
        <location evidence="1">Nucleus</location>
    </subcellularLocation>
</comment>
<evidence type="ECO:0000256" key="1">
    <source>
        <dbReference type="ARBA" id="ARBA00004123"/>
    </source>
</evidence>
<feature type="compositionally biased region" description="Acidic residues" evidence="6">
    <location>
        <begin position="220"/>
        <end position="231"/>
    </location>
</feature>
<dbReference type="Proteomes" id="UP001218218">
    <property type="component" value="Unassembled WGS sequence"/>
</dbReference>
<proteinExistence type="inferred from homology"/>
<keyword evidence="4" id="KW-0539">Nucleus</keyword>
<dbReference type="Gene3D" id="2.30.18.10">
    <property type="entry name" value="Transcription factor IIA (TFIIA), beta-barrel domain"/>
    <property type="match status" value="1"/>
</dbReference>
<dbReference type="InterPro" id="IPR004855">
    <property type="entry name" value="TFIIA_asu/bsu"/>
</dbReference>
<dbReference type="PANTHER" id="PTHR12694:SF8">
    <property type="entry name" value="TRANSCRIPTION INITIATION FACTOR IIA SUBUNIT 1"/>
    <property type="match status" value="1"/>
</dbReference>
<comment type="caution">
    <text evidence="7">The sequence shown here is derived from an EMBL/GenBank/DDBJ whole genome shotgun (WGS) entry which is preliminary data.</text>
</comment>
<protein>
    <recommendedName>
        <fullName evidence="5">Transcription initiation factor IIA large subunit</fullName>
    </recommendedName>
</protein>
<evidence type="ECO:0000313" key="8">
    <source>
        <dbReference type="Proteomes" id="UP001218218"/>
    </source>
</evidence>
<accession>A0AAD7AP66</accession>